<dbReference type="Proteomes" id="UP000219285">
    <property type="component" value="Chromosome"/>
</dbReference>
<reference evidence="2 3" key="2">
    <citation type="submission" date="2020-04" db="EMBL/GenBank/DDBJ databases">
        <title>Complete genome sequence of Alteromonas pelagimontana 5.12T.</title>
        <authorList>
            <person name="Sinha R.K."/>
            <person name="Krishnan K.P."/>
            <person name="Kurian J.P."/>
        </authorList>
    </citation>
    <scope>NUCLEOTIDE SEQUENCE [LARGE SCALE GENOMIC DNA]</scope>
    <source>
        <strain evidence="2 3">5.12</strain>
    </source>
</reference>
<keyword evidence="3" id="KW-1185">Reference proteome</keyword>
<evidence type="ECO:0000256" key="1">
    <source>
        <dbReference type="SAM" id="SignalP"/>
    </source>
</evidence>
<dbReference type="RefSeq" id="WP_075610378.1">
    <property type="nucleotide sequence ID" value="NZ_CP052766.1"/>
</dbReference>
<reference evidence="3" key="1">
    <citation type="submission" date="2014-12" db="EMBL/GenBank/DDBJ databases">
        <title>Complete genome sequence of a multi-drug resistant Klebsiella pneumoniae.</title>
        <authorList>
            <person name="Hua X."/>
            <person name="Chen Q."/>
            <person name="Li X."/>
            <person name="Feng Y."/>
            <person name="Ruan Z."/>
            <person name="Yu Y."/>
        </authorList>
    </citation>
    <scope>NUCLEOTIDE SEQUENCE [LARGE SCALE GENOMIC DNA]</scope>
    <source>
        <strain evidence="3">5.12</strain>
    </source>
</reference>
<name>A0A6M4MFW6_9ALTE</name>
<protein>
    <submittedName>
        <fullName evidence="2">Amino acid ABC transporter substrate-binding protein</fullName>
    </submittedName>
</protein>
<dbReference type="OrthoDB" id="547680at2"/>
<gene>
    <name evidence="2" type="ORF">CA267_012595</name>
</gene>
<dbReference type="SUPFAM" id="SSF53850">
    <property type="entry name" value="Periplasmic binding protein-like II"/>
    <property type="match status" value="1"/>
</dbReference>
<evidence type="ECO:0000313" key="2">
    <source>
        <dbReference type="EMBL" id="QJR81550.1"/>
    </source>
</evidence>
<proteinExistence type="predicted"/>
<dbReference type="KEGG" id="apel:CA267_012595"/>
<dbReference type="AlphaFoldDB" id="A0A6M4MFW6"/>
<organism evidence="2 3">
    <name type="scientific">Alteromonas pelagimontana</name>
    <dbReference type="NCBI Taxonomy" id="1858656"/>
    <lineage>
        <taxon>Bacteria</taxon>
        <taxon>Pseudomonadati</taxon>
        <taxon>Pseudomonadota</taxon>
        <taxon>Gammaproteobacteria</taxon>
        <taxon>Alteromonadales</taxon>
        <taxon>Alteromonadaceae</taxon>
        <taxon>Alteromonas/Salinimonas group</taxon>
        <taxon>Alteromonas</taxon>
    </lineage>
</organism>
<keyword evidence="1" id="KW-0732">Signal</keyword>
<feature type="signal peptide" evidence="1">
    <location>
        <begin position="1"/>
        <end position="24"/>
    </location>
</feature>
<feature type="chain" id="PRO_5028829399" evidence="1">
    <location>
        <begin position="25"/>
        <end position="320"/>
    </location>
</feature>
<accession>A0A6M4MFW6</accession>
<evidence type="ECO:0000313" key="3">
    <source>
        <dbReference type="Proteomes" id="UP000219285"/>
    </source>
</evidence>
<sequence>MKCYRCCIIAFFSFLTVAAPKAQADVIAVNDKVSVQPLHIPRVHAGTSPFYNYVVELLQMTMDVTSDQYGKAVLVANAEPTVQERQLRNLQDKYLDVTWSVTSFERERYSQAVYVPIAAGLFGKRLAIIRKNDLRFNSPLPLNKLQKLIAVQEESWPDTTILRSSGFNVIGAPYLPAFKMLKKKFVDYYPRGVLEIGYELENPLHTALTLEPHLVIVYPSAMFFFVSKNNILLAERLEKGLNLLIENGKLQHLLHSQEFYQHAQEQLKSRVQYIIPNPLLSDAAQQAYQHYIPLISKQNYLKREPINDDLQEAPALVGKQ</sequence>
<dbReference type="EMBL" id="CP052766">
    <property type="protein sequence ID" value="QJR81550.1"/>
    <property type="molecule type" value="Genomic_DNA"/>
</dbReference>